<keyword evidence="3" id="KW-1185">Reference proteome</keyword>
<feature type="compositionally biased region" description="Polar residues" evidence="1">
    <location>
        <begin position="103"/>
        <end position="122"/>
    </location>
</feature>
<accession>A0A0C9WHZ5</accession>
<feature type="region of interest" description="Disordered" evidence="1">
    <location>
        <begin position="98"/>
        <end position="130"/>
    </location>
</feature>
<evidence type="ECO:0000313" key="3">
    <source>
        <dbReference type="Proteomes" id="UP000054477"/>
    </source>
</evidence>
<dbReference type="HOGENOM" id="CLU_1938512_0_0_1"/>
<feature type="compositionally biased region" description="Basic and acidic residues" evidence="1">
    <location>
        <begin position="21"/>
        <end position="35"/>
    </location>
</feature>
<dbReference type="Proteomes" id="UP000054477">
    <property type="component" value="Unassembled WGS sequence"/>
</dbReference>
<proteinExistence type="predicted"/>
<name>A0A0C9WHZ5_9AGAR</name>
<reference evidence="3" key="2">
    <citation type="submission" date="2015-01" db="EMBL/GenBank/DDBJ databases">
        <title>Evolutionary Origins and Diversification of the Mycorrhizal Mutualists.</title>
        <authorList>
            <consortium name="DOE Joint Genome Institute"/>
            <consortium name="Mycorrhizal Genomics Consortium"/>
            <person name="Kohler A."/>
            <person name="Kuo A."/>
            <person name="Nagy L.G."/>
            <person name="Floudas D."/>
            <person name="Copeland A."/>
            <person name="Barry K.W."/>
            <person name="Cichocki N."/>
            <person name="Veneault-Fourrey C."/>
            <person name="LaButti K."/>
            <person name="Lindquist E.A."/>
            <person name="Lipzen A."/>
            <person name="Lundell T."/>
            <person name="Morin E."/>
            <person name="Murat C."/>
            <person name="Riley R."/>
            <person name="Ohm R."/>
            <person name="Sun H."/>
            <person name="Tunlid A."/>
            <person name="Henrissat B."/>
            <person name="Grigoriev I.V."/>
            <person name="Hibbett D.S."/>
            <person name="Martin F."/>
        </authorList>
    </citation>
    <scope>NUCLEOTIDE SEQUENCE [LARGE SCALE GENOMIC DNA]</scope>
    <source>
        <strain evidence="3">LaAM-08-1</strain>
    </source>
</reference>
<dbReference type="AlphaFoldDB" id="A0A0C9WHZ5"/>
<evidence type="ECO:0000256" key="1">
    <source>
        <dbReference type="SAM" id="MobiDB-lite"/>
    </source>
</evidence>
<dbReference type="EMBL" id="KN838943">
    <property type="protein sequence ID" value="KIJ92054.1"/>
    <property type="molecule type" value="Genomic_DNA"/>
</dbReference>
<gene>
    <name evidence="2" type="ORF">K443DRAFT_13909</name>
</gene>
<reference evidence="2 3" key="1">
    <citation type="submission" date="2014-04" db="EMBL/GenBank/DDBJ databases">
        <authorList>
            <consortium name="DOE Joint Genome Institute"/>
            <person name="Kuo A."/>
            <person name="Kohler A."/>
            <person name="Nagy L.G."/>
            <person name="Floudas D."/>
            <person name="Copeland A."/>
            <person name="Barry K.W."/>
            <person name="Cichocki N."/>
            <person name="Veneault-Fourrey C."/>
            <person name="LaButti K."/>
            <person name="Lindquist E.A."/>
            <person name="Lipzen A."/>
            <person name="Lundell T."/>
            <person name="Morin E."/>
            <person name="Murat C."/>
            <person name="Sun H."/>
            <person name="Tunlid A."/>
            <person name="Henrissat B."/>
            <person name="Grigoriev I.V."/>
            <person name="Hibbett D.S."/>
            <person name="Martin F."/>
            <person name="Nordberg H.P."/>
            <person name="Cantor M.N."/>
            <person name="Hua S.X."/>
        </authorList>
    </citation>
    <scope>NUCLEOTIDE SEQUENCE [LARGE SCALE GENOMIC DNA]</scope>
    <source>
        <strain evidence="2 3">LaAM-08-1</strain>
    </source>
</reference>
<sequence length="130" mass="14493">MAYSSLRPPSTPPAATLPPDGYKRANEWRTWDSKRGTARMPRTMALPGEDIKREQTEPMPCIWHGRWGIRNASTRPGTKVQTRGDSWHGCCGMYQLNDANEAPRTQVNKRGSAPMSRTSHGSPTHIPHTG</sequence>
<feature type="region of interest" description="Disordered" evidence="1">
    <location>
        <begin position="1"/>
        <end position="57"/>
    </location>
</feature>
<protein>
    <submittedName>
        <fullName evidence="2">Uncharacterized protein</fullName>
    </submittedName>
</protein>
<organism evidence="2 3">
    <name type="scientific">Laccaria amethystina LaAM-08-1</name>
    <dbReference type="NCBI Taxonomy" id="1095629"/>
    <lineage>
        <taxon>Eukaryota</taxon>
        <taxon>Fungi</taxon>
        <taxon>Dikarya</taxon>
        <taxon>Basidiomycota</taxon>
        <taxon>Agaricomycotina</taxon>
        <taxon>Agaricomycetes</taxon>
        <taxon>Agaricomycetidae</taxon>
        <taxon>Agaricales</taxon>
        <taxon>Agaricineae</taxon>
        <taxon>Hydnangiaceae</taxon>
        <taxon>Laccaria</taxon>
    </lineage>
</organism>
<evidence type="ECO:0000313" key="2">
    <source>
        <dbReference type="EMBL" id="KIJ92054.1"/>
    </source>
</evidence>